<dbReference type="PANTHER" id="PTHR11616">
    <property type="entry name" value="SODIUM/CHLORIDE DEPENDENT TRANSPORTER"/>
    <property type="match status" value="1"/>
</dbReference>
<proteinExistence type="inferred from homology"/>
<feature type="binding site" evidence="6">
    <location>
        <position position="313"/>
    </location>
    <ligand>
        <name>Na(+)</name>
        <dbReference type="ChEBI" id="CHEBI:29101"/>
        <label>1</label>
    </ligand>
</feature>
<dbReference type="NCBIfam" id="NF037979">
    <property type="entry name" value="Na_transp"/>
    <property type="match status" value="1"/>
</dbReference>
<evidence type="ECO:0000313" key="10">
    <source>
        <dbReference type="Proteomes" id="UP000515154"/>
    </source>
</evidence>
<dbReference type="RefSeq" id="XP_036360801.1">
    <property type="nucleotide sequence ID" value="XM_036504908.1"/>
</dbReference>
<feature type="transmembrane region" description="Helical" evidence="9">
    <location>
        <begin position="302"/>
        <end position="327"/>
    </location>
</feature>
<feature type="transmembrane region" description="Helical" evidence="9">
    <location>
        <begin position="339"/>
        <end position="360"/>
    </location>
</feature>
<feature type="transmembrane region" description="Helical" evidence="9">
    <location>
        <begin position="104"/>
        <end position="125"/>
    </location>
</feature>
<feature type="transmembrane region" description="Helical" evidence="9">
    <location>
        <begin position="424"/>
        <end position="445"/>
    </location>
</feature>
<keyword evidence="2 7" id="KW-0813">Transport</keyword>
<evidence type="ECO:0000256" key="5">
    <source>
        <dbReference type="ARBA" id="ARBA00023136"/>
    </source>
</evidence>
<feature type="transmembrane region" description="Helical" evidence="9">
    <location>
        <begin position="540"/>
        <end position="559"/>
    </location>
</feature>
<feature type="transmembrane region" description="Helical" evidence="9">
    <location>
        <begin position="227"/>
        <end position="245"/>
    </location>
</feature>
<feature type="transmembrane region" description="Helical" evidence="9">
    <location>
        <begin position="500"/>
        <end position="519"/>
    </location>
</feature>
<dbReference type="InterPro" id="IPR000175">
    <property type="entry name" value="Na/ntran_symport"/>
</dbReference>
<comment type="subcellular location">
    <subcellularLocation>
        <location evidence="1">Membrane</location>
        <topology evidence="1">Multi-pass membrane protein</topology>
    </subcellularLocation>
</comment>
<feature type="binding site" evidence="6">
    <location>
        <position position="80"/>
    </location>
    <ligand>
        <name>Na(+)</name>
        <dbReference type="ChEBI" id="CHEBI:29101"/>
        <label>1</label>
    </ligand>
</feature>
<keyword evidence="4 9" id="KW-1133">Transmembrane helix</keyword>
<dbReference type="InterPro" id="IPR037272">
    <property type="entry name" value="SNS_sf"/>
</dbReference>
<keyword evidence="6" id="KW-0915">Sodium</keyword>
<dbReference type="GO" id="GO:0015293">
    <property type="term" value="F:symporter activity"/>
    <property type="evidence" value="ECO:0007669"/>
    <property type="project" value="UniProtKB-KW"/>
</dbReference>
<reference evidence="11 12" key="1">
    <citation type="submission" date="2025-08" db="UniProtKB">
        <authorList>
            <consortium name="RefSeq"/>
        </authorList>
    </citation>
    <scope>IDENTIFICATION</scope>
</reference>
<comment type="similarity">
    <text evidence="7">Belongs to the sodium:neurotransmitter symporter (SNF) (TC 2.A.22) family.</text>
</comment>
<dbReference type="GO" id="GO:0005886">
    <property type="term" value="C:plasma membrane"/>
    <property type="evidence" value="ECO:0007669"/>
    <property type="project" value="TreeGrafter"/>
</dbReference>
<feature type="binding site" evidence="6">
    <location>
        <position position="82"/>
    </location>
    <ligand>
        <name>Na(+)</name>
        <dbReference type="ChEBI" id="CHEBI:29101"/>
        <label>1</label>
    </ligand>
</feature>
<feature type="transmembrane region" description="Helical" evidence="9">
    <location>
        <begin position="585"/>
        <end position="607"/>
    </location>
</feature>
<evidence type="ECO:0000313" key="12">
    <source>
        <dbReference type="RefSeq" id="XP_036360801.1"/>
    </source>
</evidence>
<feature type="binding site" evidence="6">
    <location>
        <position position="436"/>
    </location>
    <ligand>
        <name>Na(+)</name>
        <dbReference type="ChEBI" id="CHEBI:29101"/>
        <label>1</label>
    </ligand>
</feature>
<keyword evidence="6" id="KW-0479">Metal-binding</keyword>
<protein>
    <recommendedName>
        <fullName evidence="7">Transporter</fullName>
    </recommendedName>
</protein>
<dbReference type="GO" id="GO:0006865">
    <property type="term" value="P:amino acid transport"/>
    <property type="evidence" value="ECO:0007669"/>
    <property type="project" value="TreeGrafter"/>
</dbReference>
<evidence type="ECO:0000256" key="7">
    <source>
        <dbReference type="RuleBase" id="RU003732"/>
    </source>
</evidence>
<dbReference type="PROSITE" id="PS00610">
    <property type="entry name" value="NA_NEUROTRAN_SYMP_1"/>
    <property type="match status" value="1"/>
</dbReference>
<evidence type="ECO:0000313" key="11">
    <source>
        <dbReference type="RefSeq" id="XP_029642477.1"/>
    </source>
</evidence>
<dbReference type="KEGG" id="osn:115217046"/>
<keyword evidence="10" id="KW-1185">Reference proteome</keyword>
<evidence type="ECO:0000256" key="2">
    <source>
        <dbReference type="ARBA" id="ARBA00022448"/>
    </source>
</evidence>
<dbReference type="Proteomes" id="UP000515154">
    <property type="component" value="Linkage group LG1"/>
</dbReference>
<dbReference type="PROSITE" id="PS50267">
    <property type="entry name" value="NA_NEUROTRAN_SYMP_3"/>
    <property type="match status" value="1"/>
</dbReference>
<feature type="binding site" evidence="6">
    <location>
        <position position="83"/>
    </location>
    <ligand>
        <name>Na(+)</name>
        <dbReference type="ChEBI" id="CHEBI:29101"/>
        <label>1</label>
    </ligand>
</feature>
<keyword evidence="7" id="KW-0769">Symport</keyword>
<evidence type="ECO:0000256" key="3">
    <source>
        <dbReference type="ARBA" id="ARBA00022692"/>
    </source>
</evidence>
<feature type="transmembrane region" description="Helical" evidence="9">
    <location>
        <begin position="465"/>
        <end position="488"/>
    </location>
</feature>
<dbReference type="AlphaFoldDB" id="A0A6P7SW41"/>
<dbReference type="RefSeq" id="XP_029642477.1">
    <property type="nucleotide sequence ID" value="XM_029786617.2"/>
</dbReference>
<keyword evidence="5 9" id="KW-0472">Membrane</keyword>
<evidence type="ECO:0000256" key="1">
    <source>
        <dbReference type="ARBA" id="ARBA00004141"/>
    </source>
</evidence>
<keyword evidence="3 7" id="KW-0812">Transmembrane</keyword>
<accession>A0A6P7SW41</accession>
<evidence type="ECO:0000256" key="9">
    <source>
        <dbReference type="SAM" id="Phobius"/>
    </source>
</evidence>
<feature type="transmembrane region" description="Helical" evidence="9">
    <location>
        <begin position="74"/>
        <end position="92"/>
    </location>
</feature>
<dbReference type="GO" id="GO:0035725">
    <property type="term" value="P:sodium ion transmembrane transport"/>
    <property type="evidence" value="ECO:0007669"/>
    <property type="project" value="TreeGrafter"/>
</dbReference>
<feature type="binding site" evidence="6">
    <location>
        <position position="87"/>
    </location>
    <ligand>
        <name>Na(+)</name>
        <dbReference type="ChEBI" id="CHEBI:29101"/>
        <label>1</label>
    </ligand>
</feature>
<dbReference type="Pfam" id="PF00209">
    <property type="entry name" value="SNF"/>
    <property type="match status" value="1"/>
</dbReference>
<feature type="region of interest" description="Disordered" evidence="8">
    <location>
        <begin position="1"/>
        <end position="29"/>
    </location>
</feature>
<dbReference type="PRINTS" id="PR00176">
    <property type="entry name" value="NANEUSMPORT"/>
</dbReference>
<name>A0A6P7SW41_9MOLL</name>
<evidence type="ECO:0000256" key="8">
    <source>
        <dbReference type="SAM" id="MobiDB-lite"/>
    </source>
</evidence>
<gene>
    <name evidence="11 12" type="primary">LOC115217046</name>
</gene>
<evidence type="ECO:0000256" key="6">
    <source>
        <dbReference type="PIRSR" id="PIRSR600175-1"/>
    </source>
</evidence>
<dbReference type="GO" id="GO:0046872">
    <property type="term" value="F:metal ion binding"/>
    <property type="evidence" value="ECO:0007669"/>
    <property type="project" value="UniProtKB-KW"/>
</dbReference>
<dbReference type="PANTHER" id="PTHR11616:SF182">
    <property type="entry name" value="TRANSPORTER"/>
    <property type="match status" value="1"/>
</dbReference>
<organism evidence="10 11">
    <name type="scientific">Octopus sinensis</name>
    <name type="common">East Asian common octopus</name>
    <dbReference type="NCBI Taxonomy" id="2607531"/>
    <lineage>
        <taxon>Eukaryota</taxon>
        <taxon>Metazoa</taxon>
        <taxon>Spiralia</taxon>
        <taxon>Lophotrochozoa</taxon>
        <taxon>Mollusca</taxon>
        <taxon>Cephalopoda</taxon>
        <taxon>Coleoidea</taxon>
        <taxon>Octopodiformes</taxon>
        <taxon>Octopoda</taxon>
        <taxon>Incirrata</taxon>
        <taxon>Octopodidae</taxon>
        <taxon>Octopus</taxon>
    </lineage>
</organism>
<dbReference type="SUPFAM" id="SSF161070">
    <property type="entry name" value="SNF-like"/>
    <property type="match status" value="1"/>
</dbReference>
<feature type="transmembrane region" description="Helical" evidence="9">
    <location>
        <begin position="146"/>
        <end position="174"/>
    </location>
</feature>
<feature type="binding site" evidence="6">
    <location>
        <position position="439"/>
    </location>
    <ligand>
        <name>Na(+)</name>
        <dbReference type="ChEBI" id="CHEBI:29101"/>
        <label>1</label>
    </ligand>
</feature>
<feature type="transmembrane region" description="Helical" evidence="9">
    <location>
        <begin position="257"/>
        <end position="282"/>
    </location>
</feature>
<evidence type="ECO:0000256" key="4">
    <source>
        <dbReference type="ARBA" id="ARBA00022989"/>
    </source>
</evidence>
<sequence length="652" mass="73045">MERIEMNHLNIPSPHSDENGDGNSNTLYGSTMTLGASSPGVGASTANLLKIDLEKKIDRHTGEERETWDNRVQFILSLAGFAVGLGNVWRFPYLTQKNGGGAFLIPYAVMLFVEGIPIFYLELALGQRLRKGAIGCWNQVSPYLGGLGIAAAVVSFNVALYYNTIMAWCMYYLVESFQSPLPWSSCPSETVGNITTYNQECEKSGSTTYFWFRVALNSAPSIDTAPIISWKISAALVCAWLLVFCCMIKGIKSSGKVVYVTATFPYFVLVIFFFRGVTLHGFEEGVKYLFIPKWDKLFEPAVWLDAATQIFYSFGLAFGCLVALASYNPVRSNFLSEALMVSIGDFFTSLLTATVVFSVLGFKATMAYEKCLEKFGSTNHTKNPNTTVEKECDFEKLMTESASGTGLAFIAFTEAIDQFPVAPLWAVLFFLMLLTLGLDTMFGTLEGAITSINDMLLFPAIRKEVVCGVVCFVSMLISFCFATSTGPYVFDLFDMYCANIPLLVIAFLEVIAVSYIYGLKQFSDDVEMMVGIRPSYFWMFMWRYLAPLVMIVIFVASLFEILENGSYYMAWDAAKGHTVMQPRPWWAQFIAALLILSSVAWIPFIAITRYFNLVKWEPETPAFFPAEELREERNIKPHQATFVEKYFFGFKG</sequence>